<gene>
    <name evidence="3" type="ORF">KR093_008969</name>
</gene>
<dbReference type="EMBL" id="JAJJHW010001127">
    <property type="protein sequence ID" value="KAH8378072.1"/>
    <property type="molecule type" value="Genomic_DNA"/>
</dbReference>
<dbReference type="Proteomes" id="UP001200034">
    <property type="component" value="Unassembled WGS sequence"/>
</dbReference>
<dbReference type="Gene3D" id="3.30.2260.10">
    <property type="entry name" value="Enhancer of rudimentary"/>
    <property type="match status" value="1"/>
</dbReference>
<dbReference type="SUPFAM" id="SSF143875">
    <property type="entry name" value="ERH-like"/>
    <property type="match status" value="1"/>
</dbReference>
<keyword evidence="4" id="KW-1185">Reference proteome</keyword>
<dbReference type="InterPro" id="IPR000781">
    <property type="entry name" value="ERH"/>
</dbReference>
<dbReference type="Pfam" id="PF01133">
    <property type="entry name" value="ER"/>
    <property type="match status" value="1"/>
</dbReference>
<organism evidence="3 4">
    <name type="scientific">Drosophila rubida</name>
    <dbReference type="NCBI Taxonomy" id="30044"/>
    <lineage>
        <taxon>Eukaryota</taxon>
        <taxon>Metazoa</taxon>
        <taxon>Ecdysozoa</taxon>
        <taxon>Arthropoda</taxon>
        <taxon>Hexapoda</taxon>
        <taxon>Insecta</taxon>
        <taxon>Pterygota</taxon>
        <taxon>Neoptera</taxon>
        <taxon>Endopterygota</taxon>
        <taxon>Diptera</taxon>
        <taxon>Brachycera</taxon>
        <taxon>Muscomorpha</taxon>
        <taxon>Ephydroidea</taxon>
        <taxon>Drosophilidae</taxon>
        <taxon>Drosophila</taxon>
    </lineage>
</organism>
<accession>A0AAD4K6V4</accession>
<dbReference type="PANTHER" id="PTHR12373">
    <property type="entry name" value="ENHANCER OF RUDIMENTARY ERH"/>
    <property type="match status" value="1"/>
</dbReference>
<dbReference type="AlphaFoldDB" id="A0AAD4K6V4"/>
<comment type="similarity">
    <text evidence="1 2">Belongs to the E(R) family.</text>
</comment>
<comment type="caution">
    <text evidence="3">The sequence shown here is derived from an EMBL/GenBank/DDBJ whole genome shotgun (WGS) entry which is preliminary data.</text>
</comment>
<evidence type="ECO:0000313" key="4">
    <source>
        <dbReference type="Proteomes" id="UP001200034"/>
    </source>
</evidence>
<dbReference type="InterPro" id="IPR035912">
    <property type="entry name" value="EHR_sf"/>
</dbReference>
<reference evidence="3" key="1">
    <citation type="journal article" date="2021" name="Mol. Ecol. Resour.">
        <title>Phylogenomic analyses of the genus Drosophila reveals genomic signals of climate adaptation.</title>
        <authorList>
            <person name="Li F."/>
            <person name="Rane R.V."/>
            <person name="Luria V."/>
            <person name="Xiong Z."/>
            <person name="Chen J."/>
            <person name="Li Z."/>
            <person name="Catullo R.A."/>
            <person name="Griffin P.C."/>
            <person name="Schiffer M."/>
            <person name="Pearce S."/>
            <person name="Lee S.F."/>
            <person name="McElroy K."/>
            <person name="Stocker A."/>
            <person name="Shirriffs J."/>
            <person name="Cockerell F."/>
            <person name="Coppin C."/>
            <person name="Sgro C.M."/>
            <person name="Karger A."/>
            <person name="Cain J.W."/>
            <person name="Weber J.A."/>
            <person name="Santpere G."/>
            <person name="Kirschner M.W."/>
            <person name="Hoffmann A.A."/>
            <person name="Oakeshott J.G."/>
            <person name="Zhang G."/>
        </authorList>
    </citation>
    <scope>NUCLEOTIDE SEQUENCE</scope>
    <source>
        <strain evidence="3">BGI-SZ-2011g</strain>
    </source>
</reference>
<sequence>MSHTILLIHPKPCSLTRTYSEYESVKECLEAICQIYEEHLKRQSPNLPTITYDIVKLFDFIDSFVDIACVVYQRSTATYAPYSKEWIKDQIYELFRQSAMKTASGQ</sequence>
<evidence type="ECO:0000256" key="1">
    <source>
        <dbReference type="ARBA" id="ARBA00007491"/>
    </source>
</evidence>
<evidence type="ECO:0000313" key="3">
    <source>
        <dbReference type="EMBL" id="KAH8378072.1"/>
    </source>
</evidence>
<dbReference type="PIRSF" id="PIRSF016393">
    <property type="entry name" value="Enh_rudimentary"/>
    <property type="match status" value="1"/>
</dbReference>
<keyword evidence="2" id="KW-0665">Pyrimidine biosynthesis</keyword>
<dbReference type="PANTHER" id="PTHR12373:SF0">
    <property type="entry name" value="ENHANCER OF RUDIMENTARY HOMOLOG"/>
    <property type="match status" value="1"/>
</dbReference>
<keyword evidence="2" id="KW-0131">Cell cycle</keyword>
<comment type="function">
    <text evidence="2">Acts as an enhancer of the rudimentary gene. Has a role in pyrimidine biosynthesis and the cell cycle.</text>
</comment>
<proteinExistence type="inferred from homology"/>
<name>A0AAD4K6V4_9MUSC</name>
<protein>
    <recommendedName>
        <fullName evidence="2">Protein enhancer of rudimentary</fullName>
    </recommendedName>
</protein>
<evidence type="ECO:0000256" key="2">
    <source>
        <dbReference type="PIRNR" id="PIRNR016393"/>
    </source>
</evidence>
<dbReference type="GO" id="GO:0006221">
    <property type="term" value="P:pyrimidine nucleotide biosynthetic process"/>
    <property type="evidence" value="ECO:0007669"/>
    <property type="project" value="UniProtKB-KW"/>
</dbReference>